<feature type="transmembrane region" description="Helical" evidence="1">
    <location>
        <begin position="72"/>
        <end position="92"/>
    </location>
</feature>
<proteinExistence type="predicted"/>
<evidence type="ECO:0000313" key="3">
    <source>
        <dbReference type="Proteomes" id="UP000008144"/>
    </source>
</evidence>
<feature type="transmembrane region" description="Helical" evidence="1">
    <location>
        <begin position="174"/>
        <end position="192"/>
    </location>
</feature>
<evidence type="ECO:0000256" key="1">
    <source>
        <dbReference type="SAM" id="Phobius"/>
    </source>
</evidence>
<feature type="transmembrane region" description="Helical" evidence="1">
    <location>
        <begin position="104"/>
        <end position="123"/>
    </location>
</feature>
<reference evidence="2" key="4">
    <citation type="submission" date="2025-09" db="UniProtKB">
        <authorList>
            <consortium name="Ensembl"/>
        </authorList>
    </citation>
    <scope>IDENTIFICATION</scope>
</reference>
<name>H2XTU6_CIOIN</name>
<feature type="transmembrane region" description="Helical" evidence="1">
    <location>
        <begin position="16"/>
        <end position="35"/>
    </location>
</feature>
<reference evidence="3" key="1">
    <citation type="journal article" date="2002" name="Science">
        <title>The draft genome of Ciona intestinalis: insights into chordate and vertebrate origins.</title>
        <authorList>
            <person name="Dehal P."/>
            <person name="Satou Y."/>
            <person name="Campbell R.K."/>
            <person name="Chapman J."/>
            <person name="Degnan B."/>
            <person name="De Tomaso A."/>
            <person name="Davidson B."/>
            <person name="Di Gregorio A."/>
            <person name="Gelpke M."/>
            <person name="Goodstein D.M."/>
            <person name="Harafuji N."/>
            <person name="Hastings K.E."/>
            <person name="Ho I."/>
            <person name="Hotta K."/>
            <person name="Huang W."/>
            <person name="Kawashima T."/>
            <person name="Lemaire P."/>
            <person name="Martinez D."/>
            <person name="Meinertzhagen I.A."/>
            <person name="Necula S."/>
            <person name="Nonaka M."/>
            <person name="Putnam N."/>
            <person name="Rash S."/>
            <person name="Saiga H."/>
            <person name="Satake M."/>
            <person name="Terry A."/>
            <person name="Yamada L."/>
            <person name="Wang H.G."/>
            <person name="Awazu S."/>
            <person name="Azumi K."/>
            <person name="Boore J."/>
            <person name="Branno M."/>
            <person name="Chin-Bow S."/>
            <person name="DeSantis R."/>
            <person name="Doyle S."/>
            <person name="Francino P."/>
            <person name="Keys D.N."/>
            <person name="Haga S."/>
            <person name="Hayashi H."/>
            <person name="Hino K."/>
            <person name="Imai K.S."/>
            <person name="Inaba K."/>
            <person name="Kano S."/>
            <person name="Kobayashi K."/>
            <person name="Kobayashi M."/>
            <person name="Lee B.I."/>
            <person name="Makabe K.W."/>
            <person name="Manohar C."/>
            <person name="Matassi G."/>
            <person name="Medina M."/>
            <person name="Mochizuki Y."/>
            <person name="Mount S."/>
            <person name="Morishita T."/>
            <person name="Miura S."/>
            <person name="Nakayama A."/>
            <person name="Nishizaka S."/>
            <person name="Nomoto H."/>
            <person name="Ohta F."/>
            <person name="Oishi K."/>
            <person name="Rigoutsos I."/>
            <person name="Sano M."/>
            <person name="Sasaki A."/>
            <person name="Sasakura Y."/>
            <person name="Shoguchi E."/>
            <person name="Shin-i T."/>
            <person name="Spagnuolo A."/>
            <person name="Stainier D."/>
            <person name="Suzuki M.M."/>
            <person name="Tassy O."/>
            <person name="Takatori N."/>
            <person name="Tokuoka M."/>
            <person name="Yagi K."/>
            <person name="Yoshizaki F."/>
            <person name="Wada S."/>
            <person name="Zhang C."/>
            <person name="Hyatt P.D."/>
            <person name="Larimer F."/>
            <person name="Detter C."/>
            <person name="Doggett N."/>
            <person name="Glavina T."/>
            <person name="Hawkins T."/>
            <person name="Richardson P."/>
            <person name="Lucas S."/>
            <person name="Kohara Y."/>
            <person name="Levine M."/>
            <person name="Satoh N."/>
            <person name="Rokhsar D.S."/>
        </authorList>
    </citation>
    <scope>NUCLEOTIDE SEQUENCE [LARGE SCALE GENOMIC DNA]</scope>
</reference>
<keyword evidence="3" id="KW-1185">Reference proteome</keyword>
<accession>H2XTU6</accession>
<feature type="transmembrane region" description="Helical" evidence="1">
    <location>
        <begin position="47"/>
        <end position="66"/>
    </location>
</feature>
<reference evidence="2" key="2">
    <citation type="journal article" date="2008" name="Genome Biol.">
        <title>Improved genome assembly and evidence-based global gene model set for the chordate Ciona intestinalis: new insight into intron and operon populations.</title>
        <authorList>
            <person name="Satou Y."/>
            <person name="Mineta K."/>
            <person name="Ogasawara M."/>
            <person name="Sasakura Y."/>
            <person name="Shoguchi E."/>
            <person name="Ueno K."/>
            <person name="Yamada L."/>
            <person name="Matsumoto J."/>
            <person name="Wasserscheid J."/>
            <person name="Dewar K."/>
            <person name="Wiley G.B."/>
            <person name="Macmil S.L."/>
            <person name="Roe B.A."/>
            <person name="Zeller R.W."/>
            <person name="Hastings K.E."/>
            <person name="Lemaire P."/>
            <person name="Lindquist E."/>
            <person name="Endo T."/>
            <person name="Hotta K."/>
            <person name="Inaba K."/>
        </authorList>
    </citation>
    <scope>NUCLEOTIDE SEQUENCE [LARGE SCALE GENOMIC DNA]</scope>
    <source>
        <strain evidence="2">wild type</strain>
    </source>
</reference>
<keyword evidence="1" id="KW-1133">Transmembrane helix</keyword>
<keyword evidence="1" id="KW-0812">Transmembrane</keyword>
<sequence length="209" mass="23288">MHEKNTTCVSSCLGNIAIKMAVICALSFTLSSFVVVRMKMNKQEENIDGDVVITQLLLAPLLLLFVFVRNPNVLFCSTSLCLGILSMLLTTLSRHYWQHSDATAPYKVSAMTSLAAYVITSLVSTLQPEQSSKITSTRRLKTIIAWLQTTLFLGYILSISAYQDHTNLISLPNVFALLTFVGFLFFAIVVAYEEFNQPSISKGWAQLYI</sequence>
<protein>
    <submittedName>
        <fullName evidence="2">Uncharacterized protein</fullName>
    </submittedName>
</protein>
<evidence type="ECO:0000313" key="2">
    <source>
        <dbReference type="Ensembl" id="ENSCINP00000033080.1"/>
    </source>
</evidence>
<keyword evidence="1" id="KW-0472">Membrane</keyword>
<dbReference type="EMBL" id="EAAA01002293">
    <property type="status" value="NOT_ANNOTATED_CDS"/>
    <property type="molecule type" value="Genomic_DNA"/>
</dbReference>
<reference evidence="2" key="3">
    <citation type="submission" date="2025-08" db="UniProtKB">
        <authorList>
            <consortium name="Ensembl"/>
        </authorList>
    </citation>
    <scope>IDENTIFICATION</scope>
</reference>
<dbReference type="Ensembl" id="ENSCINT00000031100.1">
    <property type="protein sequence ID" value="ENSCINP00000033080.1"/>
    <property type="gene ID" value="ENSCING00000022407.1"/>
</dbReference>
<organism evidence="2 3">
    <name type="scientific">Ciona intestinalis</name>
    <name type="common">Transparent sea squirt</name>
    <name type="synonym">Ascidia intestinalis</name>
    <dbReference type="NCBI Taxonomy" id="7719"/>
    <lineage>
        <taxon>Eukaryota</taxon>
        <taxon>Metazoa</taxon>
        <taxon>Chordata</taxon>
        <taxon>Tunicata</taxon>
        <taxon>Ascidiacea</taxon>
        <taxon>Phlebobranchia</taxon>
        <taxon>Cionidae</taxon>
        <taxon>Ciona</taxon>
    </lineage>
</organism>
<dbReference type="InParanoid" id="H2XTU6"/>
<dbReference type="AlphaFoldDB" id="H2XTU6"/>
<feature type="transmembrane region" description="Helical" evidence="1">
    <location>
        <begin position="143"/>
        <end position="162"/>
    </location>
</feature>
<dbReference type="Proteomes" id="UP000008144">
    <property type="component" value="Chromosome 6"/>
</dbReference>
<dbReference type="HOGENOM" id="CLU_1315019_0_0_1"/>